<evidence type="ECO:0000313" key="3">
    <source>
        <dbReference type="Proteomes" id="UP000479526"/>
    </source>
</evidence>
<name>A0A7C9J542_9ACTN</name>
<keyword evidence="3" id="KW-1185">Reference proteome</keyword>
<dbReference type="SUPFAM" id="SSF55961">
    <property type="entry name" value="Bet v1-like"/>
    <property type="match status" value="1"/>
</dbReference>
<dbReference type="Proteomes" id="UP000479526">
    <property type="component" value="Unassembled WGS sequence"/>
</dbReference>
<feature type="chain" id="PRO_5028977942" evidence="1">
    <location>
        <begin position="30"/>
        <end position="216"/>
    </location>
</feature>
<evidence type="ECO:0000313" key="2">
    <source>
        <dbReference type="EMBL" id="NAS24906.1"/>
    </source>
</evidence>
<sequence length="216" mass="23687">MRKKPFRLLSAPLLALTMVLSVMSSPAKADSDPLIALQWELARTTYTLVEALNHPNPALGRAARSQSISVDIAAPRDQVFAIYSNFENHIGANPLLQRVVVHCDTTAGGVRTINQTAIENTPLQPGLPATPINTHAQQRVNAAGYFYEVDSWTLPNVITHQTITFEDLDAAGTRVTENLRFEASVLLIDYTVSQGVMAHQGIQSVFKQRIESGYYG</sequence>
<evidence type="ECO:0000256" key="1">
    <source>
        <dbReference type="SAM" id="SignalP"/>
    </source>
</evidence>
<dbReference type="CDD" id="cd07812">
    <property type="entry name" value="SRPBCC"/>
    <property type="match status" value="1"/>
</dbReference>
<dbReference type="RefSeq" id="WP_161482026.1">
    <property type="nucleotide sequence ID" value="NZ_WXEW01000007.1"/>
</dbReference>
<protein>
    <submittedName>
        <fullName evidence="2">Uncharacterized protein</fullName>
    </submittedName>
</protein>
<dbReference type="AlphaFoldDB" id="A0A7C9J542"/>
<accession>A0A7C9J542</accession>
<comment type="caution">
    <text evidence="2">The sequence shown here is derived from an EMBL/GenBank/DDBJ whole genome shotgun (WGS) entry which is preliminary data.</text>
</comment>
<dbReference type="InterPro" id="IPR023393">
    <property type="entry name" value="START-like_dom_sf"/>
</dbReference>
<gene>
    <name evidence="2" type="ORF">GT755_24875</name>
</gene>
<proteinExistence type="predicted"/>
<organism evidence="2 3">
    <name type="scientific">Herbidospora solisilvae</name>
    <dbReference type="NCBI Taxonomy" id="2696284"/>
    <lineage>
        <taxon>Bacteria</taxon>
        <taxon>Bacillati</taxon>
        <taxon>Actinomycetota</taxon>
        <taxon>Actinomycetes</taxon>
        <taxon>Streptosporangiales</taxon>
        <taxon>Streptosporangiaceae</taxon>
        <taxon>Herbidospora</taxon>
    </lineage>
</organism>
<dbReference type="EMBL" id="WXEW01000007">
    <property type="protein sequence ID" value="NAS24906.1"/>
    <property type="molecule type" value="Genomic_DNA"/>
</dbReference>
<dbReference type="Gene3D" id="3.30.530.20">
    <property type="match status" value="1"/>
</dbReference>
<reference evidence="2 3" key="1">
    <citation type="submission" date="2020-01" db="EMBL/GenBank/DDBJ databases">
        <title>Herbidospora sp. NEAU-GS84 nov., a novel actinomycete isolated from soil.</title>
        <authorList>
            <person name="Han L."/>
        </authorList>
    </citation>
    <scope>NUCLEOTIDE SEQUENCE [LARGE SCALE GENOMIC DNA]</scope>
    <source>
        <strain evidence="2 3">NEAU-GS84</strain>
    </source>
</reference>
<keyword evidence="1" id="KW-0732">Signal</keyword>
<feature type="signal peptide" evidence="1">
    <location>
        <begin position="1"/>
        <end position="29"/>
    </location>
</feature>